<evidence type="ECO:0000313" key="4">
    <source>
        <dbReference type="Proteomes" id="UP000030745"/>
    </source>
</evidence>
<dbReference type="STRING" id="695850.A0A067C1B6"/>
<dbReference type="KEGG" id="spar:SPRG_11754"/>
<dbReference type="Gene3D" id="2.130.10.10">
    <property type="entry name" value="YVTN repeat-like/Quinoprotein amine dehydrogenase"/>
    <property type="match status" value="1"/>
</dbReference>
<accession>A0A067C1B6</accession>
<sequence>MVTASYDGNVKQWDFLDGQWLLVGCFRTLSSHLTVARGLEMNYICTGSDEGSVEVWKLPMAAPLHFGTSKKAVVHIAHAHARPIADINVHQMLGATPDLDCTLLATSAKDGSILFWLFGTSLDGASLLSFQSIATSQPLCGTGHLTFVGCLPHSLDKLCVLPSSKKALVALALESSAPSSVDAPVSPPRCPPTELLPSIPDVPDTVHVEMTAPIVELHMDVDENDRSTTRHTLVDTTPIEPKARTKAKTHTPWLPAALARGAPRVYKTKPPPLDATHQRLNVVSAYGVQSEHSDSLSMHYPTYKLDTTARLRKTALQNNQLPLPLLEHKEALPPEVHIIDVAVRPASIDHGPAFWLQAQSKAVARRRTVLMPSVAPTCVSTTPQPFSIEMLELPWIELSSSQQMVELQCSVLCVPVRRAAEMDGVVLPSSILLDNDADLSATDRGIWNHYTLWYLQNANARKVFLKQELLYALSHNDVIQQTQLLGITMPRASDAESLNHASPLFFRWARFCLWYTRGVVAGSVDELPWLLDAADDEPSRLSRLEERTLLLRERLQQVEHAKFDFDVLQKRELVRMKAAAKAAAILLQRLKRPVPVPEIALPPELVSLEVDFFQPIALPDGTRLEFVPWESMSTVEQEKELALAMSDVRVRLEAMRHHIILPDEVSALALDDEGLVRERCAAFLTWWTTTNNPTRMEFLRHEAKEAATDETVQVAASQVGIDVAFYTALQAFHQPGKPLPLRRDADLEAHRDVYHDWYFQVANAEHLARVEFLKQKVLKLKRQLRFQMLLELGRMPPPLLYELLPAPRLAFEVDDMKSKLESNIVAPPIEVQEVQAVIEAPAIVEVREKIDYDALAKQRKAKERQQWEDEMLVMNRAQMESEDAAAQLWRSMDDEHDIEVVEDMPAPRVRAARDYTKSYFFSSLPSSHDAYAIAGLGWRAGCGLYNGDEEAEAREVRELERLRQWSWTASIVPFLVFSRRASRCTALVVGLRIAEEERLAALALAEKEREEERKAEKRARAIELKRILAYQKELAAQRELERQHAARERETAAMDAEEQRERQRLADLVRERAGMTRAEAETRSVAAAILKARRHDAETMAANRACMLAEDARSRDAAAHAVATERARRERIGFLKELYTPFEPFFADNADDVDDCRRLAPELRPTMEHKRYTDNYTLSFGDALVLETPAAEVYAAQPSKRFQALIGVPINYRRPPSTPYANVAASMETLARARAIPGIQVATPGVPMAPVRSRPQTTTIPAGAEMEMQPLRAVHTAG</sequence>
<keyword evidence="2" id="KW-0175">Coiled coil</keyword>
<keyword evidence="4" id="KW-1185">Reference proteome</keyword>
<protein>
    <submittedName>
        <fullName evidence="3">Uncharacterized protein</fullName>
    </submittedName>
</protein>
<evidence type="ECO:0000256" key="2">
    <source>
        <dbReference type="SAM" id="Coils"/>
    </source>
</evidence>
<dbReference type="OrthoDB" id="78755at2759"/>
<dbReference type="PROSITE" id="PS50082">
    <property type="entry name" value="WD_REPEATS_2"/>
    <property type="match status" value="1"/>
</dbReference>
<dbReference type="InterPro" id="IPR036322">
    <property type="entry name" value="WD40_repeat_dom_sf"/>
</dbReference>
<keyword evidence="1" id="KW-0853">WD repeat</keyword>
<evidence type="ECO:0000313" key="3">
    <source>
        <dbReference type="EMBL" id="KDO22910.1"/>
    </source>
</evidence>
<dbReference type="VEuPathDB" id="FungiDB:SPRG_11754"/>
<dbReference type="Proteomes" id="UP000030745">
    <property type="component" value="Unassembled WGS sequence"/>
</dbReference>
<gene>
    <name evidence="3" type="ORF">SPRG_11754</name>
</gene>
<proteinExistence type="predicted"/>
<name>A0A067C1B6_SAPPC</name>
<feature type="repeat" description="WD" evidence="1">
    <location>
        <begin position="1"/>
        <end position="23"/>
    </location>
</feature>
<dbReference type="EMBL" id="KK583260">
    <property type="protein sequence ID" value="KDO22910.1"/>
    <property type="molecule type" value="Genomic_DNA"/>
</dbReference>
<organism evidence="3 4">
    <name type="scientific">Saprolegnia parasitica (strain CBS 223.65)</name>
    <dbReference type="NCBI Taxonomy" id="695850"/>
    <lineage>
        <taxon>Eukaryota</taxon>
        <taxon>Sar</taxon>
        <taxon>Stramenopiles</taxon>
        <taxon>Oomycota</taxon>
        <taxon>Saprolegniomycetes</taxon>
        <taxon>Saprolegniales</taxon>
        <taxon>Saprolegniaceae</taxon>
        <taxon>Saprolegnia</taxon>
    </lineage>
</organism>
<feature type="coiled-coil region" evidence="2">
    <location>
        <begin position="991"/>
        <end position="1027"/>
    </location>
</feature>
<dbReference type="SUPFAM" id="SSF50978">
    <property type="entry name" value="WD40 repeat-like"/>
    <property type="match status" value="1"/>
</dbReference>
<dbReference type="GeneID" id="24133773"/>
<dbReference type="InterPro" id="IPR015943">
    <property type="entry name" value="WD40/YVTN_repeat-like_dom_sf"/>
</dbReference>
<dbReference type="RefSeq" id="XP_012206348.1">
    <property type="nucleotide sequence ID" value="XM_012350958.1"/>
</dbReference>
<dbReference type="InterPro" id="IPR001680">
    <property type="entry name" value="WD40_rpt"/>
</dbReference>
<evidence type="ECO:0000256" key="1">
    <source>
        <dbReference type="PROSITE-ProRule" id="PRU00221"/>
    </source>
</evidence>
<dbReference type="AlphaFoldDB" id="A0A067C1B6"/>
<reference evidence="3 4" key="1">
    <citation type="journal article" date="2013" name="PLoS Genet.">
        <title>Distinctive expansion of potential virulence genes in the genome of the oomycete fish pathogen Saprolegnia parasitica.</title>
        <authorList>
            <person name="Jiang R.H."/>
            <person name="de Bruijn I."/>
            <person name="Haas B.J."/>
            <person name="Belmonte R."/>
            <person name="Lobach L."/>
            <person name="Christie J."/>
            <person name="van den Ackerveken G."/>
            <person name="Bottin A."/>
            <person name="Bulone V."/>
            <person name="Diaz-Moreno S.M."/>
            <person name="Dumas B."/>
            <person name="Fan L."/>
            <person name="Gaulin E."/>
            <person name="Govers F."/>
            <person name="Grenville-Briggs L.J."/>
            <person name="Horner N.R."/>
            <person name="Levin J.Z."/>
            <person name="Mammella M."/>
            <person name="Meijer H.J."/>
            <person name="Morris P."/>
            <person name="Nusbaum C."/>
            <person name="Oome S."/>
            <person name="Phillips A.J."/>
            <person name="van Rooyen D."/>
            <person name="Rzeszutek E."/>
            <person name="Saraiva M."/>
            <person name="Secombes C.J."/>
            <person name="Seidl M.F."/>
            <person name="Snel B."/>
            <person name="Stassen J.H."/>
            <person name="Sykes S."/>
            <person name="Tripathy S."/>
            <person name="van den Berg H."/>
            <person name="Vega-Arreguin J.C."/>
            <person name="Wawra S."/>
            <person name="Young S.K."/>
            <person name="Zeng Q."/>
            <person name="Dieguez-Uribeondo J."/>
            <person name="Russ C."/>
            <person name="Tyler B.M."/>
            <person name="van West P."/>
        </authorList>
    </citation>
    <scope>NUCLEOTIDE SEQUENCE [LARGE SCALE GENOMIC DNA]</scope>
    <source>
        <strain evidence="3 4">CBS 223.65</strain>
    </source>
</reference>